<organism evidence="2 3">
    <name type="scientific">Caerostris darwini</name>
    <dbReference type="NCBI Taxonomy" id="1538125"/>
    <lineage>
        <taxon>Eukaryota</taxon>
        <taxon>Metazoa</taxon>
        <taxon>Ecdysozoa</taxon>
        <taxon>Arthropoda</taxon>
        <taxon>Chelicerata</taxon>
        <taxon>Arachnida</taxon>
        <taxon>Araneae</taxon>
        <taxon>Araneomorphae</taxon>
        <taxon>Entelegynae</taxon>
        <taxon>Araneoidea</taxon>
        <taxon>Araneidae</taxon>
        <taxon>Caerostris</taxon>
    </lineage>
</organism>
<keyword evidence="3" id="KW-1185">Reference proteome</keyword>
<feature type="region of interest" description="Disordered" evidence="1">
    <location>
        <begin position="1"/>
        <end position="22"/>
    </location>
</feature>
<protein>
    <recommendedName>
        <fullName evidence="4">Ribosomal protein S18</fullName>
    </recommendedName>
</protein>
<evidence type="ECO:0008006" key="4">
    <source>
        <dbReference type="Google" id="ProtNLM"/>
    </source>
</evidence>
<reference evidence="2 3" key="1">
    <citation type="submission" date="2021-06" db="EMBL/GenBank/DDBJ databases">
        <title>Caerostris darwini draft genome.</title>
        <authorList>
            <person name="Kono N."/>
            <person name="Arakawa K."/>
        </authorList>
    </citation>
    <scope>NUCLEOTIDE SEQUENCE [LARGE SCALE GENOMIC DNA]</scope>
</reference>
<proteinExistence type="predicted"/>
<evidence type="ECO:0000256" key="1">
    <source>
        <dbReference type="SAM" id="MobiDB-lite"/>
    </source>
</evidence>
<comment type="caution">
    <text evidence="2">The sequence shown here is derived from an EMBL/GenBank/DDBJ whole genome shotgun (WGS) entry which is preliminary data.</text>
</comment>
<dbReference type="Proteomes" id="UP001054837">
    <property type="component" value="Unassembled WGS sequence"/>
</dbReference>
<name>A0AAV4X836_9ARAC</name>
<feature type="compositionally biased region" description="Basic residues" evidence="1">
    <location>
        <begin position="1"/>
        <end position="14"/>
    </location>
</feature>
<evidence type="ECO:0000313" key="2">
    <source>
        <dbReference type="EMBL" id="GIY90767.1"/>
    </source>
</evidence>
<sequence length="109" mass="12897">MQITRLSRHQKRNARFSSTKQKPFNFPFNVDRLASVPSLTKKRHQSIELEQKRKRKSFRERTLKLSRHTIISREELLCNLLRSPAPLYLQTISRLMPFGDEEITASCLD</sequence>
<accession>A0AAV4X836</accession>
<evidence type="ECO:0000313" key="3">
    <source>
        <dbReference type="Proteomes" id="UP001054837"/>
    </source>
</evidence>
<dbReference type="AlphaFoldDB" id="A0AAV4X836"/>
<gene>
    <name evidence="2" type="ORF">CDAR_575921</name>
</gene>
<dbReference type="EMBL" id="BPLQ01015720">
    <property type="protein sequence ID" value="GIY90767.1"/>
    <property type="molecule type" value="Genomic_DNA"/>
</dbReference>